<evidence type="ECO:0000256" key="4">
    <source>
        <dbReference type="ARBA" id="ARBA00022723"/>
    </source>
</evidence>
<keyword evidence="8 14" id="KW-0067">ATP-binding</keyword>
<evidence type="ECO:0000313" key="22">
    <source>
        <dbReference type="Proteomes" id="UP000002593"/>
    </source>
</evidence>
<evidence type="ECO:0000256" key="11">
    <source>
        <dbReference type="ARBA" id="ARBA00023235"/>
    </source>
</evidence>
<dbReference type="GO" id="GO:0005524">
    <property type="term" value="F:ATP binding"/>
    <property type="evidence" value="ECO:0007669"/>
    <property type="project" value="UniProtKB-UniRule"/>
</dbReference>
<dbReference type="EnsemblBacteria" id="ABM80090">
    <property type="protein sequence ID" value="ABM80090"/>
    <property type="gene ID" value="Hbut_0218"/>
</dbReference>
<comment type="function">
    <text evidence="15">Modifies the topological state of DNA by introducing positive supercoils in an ATP-dependent process, increasing the linking number in steps of +1. Binds to single-stranded DNA, transiently cleaves and then rejoins the ends, introducing a positive supercoil in the process. The scissile phosphodiester is attacked by the catalytic tyrosine of the enzyme, resulting in the formation of a DNA-(5'-phosphotyrosyl)-enzyme intermediate. Involved in rewinding DNA strands in regions of the chromosome that have opened up to allow replication, transcription, DNA repair and/or for DNA protection.</text>
</comment>
<feature type="binding site" evidence="14">
    <location>
        <position position="97"/>
    </location>
    <ligand>
        <name>ATP</name>
        <dbReference type="ChEBI" id="CHEBI:30616"/>
    </ligand>
</feature>
<feature type="region of interest" description="Topoisomerase I" evidence="14">
    <location>
        <begin position="675"/>
        <end position="1413"/>
    </location>
</feature>
<dbReference type="OrthoDB" id="30963at2157"/>
<evidence type="ECO:0000256" key="15">
    <source>
        <dbReference type="RuleBase" id="RU004026"/>
    </source>
</evidence>
<keyword evidence="6 14" id="KW-0863">Zinc-finger</keyword>
<dbReference type="GO" id="GO:0006260">
    <property type="term" value="P:DNA replication"/>
    <property type="evidence" value="ECO:0007669"/>
    <property type="project" value="UniProtKB-UniRule"/>
</dbReference>
<dbReference type="PANTHER" id="PTHR43505:SF1">
    <property type="entry name" value="REVERSE GYRASE"/>
    <property type="match status" value="1"/>
</dbReference>
<feature type="active site" description="O-(5'-phospho-DNA)-tyrosine intermediate" evidence="14">
    <location>
        <position position="1127"/>
    </location>
</feature>
<dbReference type="GO" id="GO:0006265">
    <property type="term" value="P:DNA topological change"/>
    <property type="evidence" value="ECO:0007669"/>
    <property type="project" value="UniProtKB-UniRule"/>
</dbReference>
<dbReference type="InterPro" id="IPR023405">
    <property type="entry name" value="Topo_IA_core_domain"/>
</dbReference>
<dbReference type="InterPro" id="IPR014001">
    <property type="entry name" value="Helicase_ATP-bd"/>
</dbReference>
<dbReference type="Pfam" id="PF00270">
    <property type="entry name" value="DEAD"/>
    <property type="match status" value="1"/>
</dbReference>
<keyword evidence="22" id="KW-1185">Reference proteome</keyword>
<dbReference type="InterPro" id="IPR011545">
    <property type="entry name" value="DEAD/DEAH_box_helicase_dom"/>
</dbReference>
<evidence type="ECO:0000313" key="21">
    <source>
        <dbReference type="EMBL" id="ABM80090.1"/>
    </source>
</evidence>
<dbReference type="InterPro" id="IPR006171">
    <property type="entry name" value="TOPRIM_dom"/>
</dbReference>
<keyword evidence="3 14" id="KW-0963">Cytoplasm</keyword>
<dbReference type="Gene3D" id="3.40.50.140">
    <property type="match status" value="1"/>
</dbReference>
<sequence length="1413" mass="159879">MKNYGGGAAARGVYLYSCPNCGGPVGDDRLSLGLPCPKCLPERTPAESVLDVAEALEKLGRLRRGSELEYYARVEREAREAEALFEKATGSRLWSAQRTWVKRVLKGKSFAAIAPTGVGKTTFGVLMAVYFAWRGEKSYIVVPTTPLVRMVEEKALKLADAAGVPARIIALHGRLPQKVKKELTMRVEEGDFDILITTSQYMIRNAEWLAGLRKRWGKGFRFVFVDDVDAVLKSGKSVDAVLRVVGFTPEEVELGWKLLQLQRQLVVASRRAQEQFLKELARLRQQARRKGKRLSAEEVRRLRRRIFEERLGRLYEELRRVEERLAEARRRAAVLVVSSATGRPRGSRVRLFQALLGFQAGSAGEAIRNIVDAYTYPGPEGIEAKVLELVKRLGDGGLVYVPLDKGAEYAERLAEYLREHGIAAEAFTSRNQAALDRFRAGETKVLVGVAVYYGVAVRGLDLPERIRYAVFAGVPRLKFSARFEDPHPVSILRALAVLAEHAPRDVADRAQALLGRLRAIVRRLSQAALAKIAEELRSETPASEYTRAFVEALEWLRGVLRREDVWEALEAADDIAVVREDGRAYILVPDVATYIQASGRTSRLFAGGITRGLSVVVVDDERLLNGLMRRTRWLVEAEWKRFEELDLPRLLREIDEDRERVRAIIEGRVKPEFMELVKTALLIVESPNKARTIASFFGRPSARQIGPLRVYEVSTGDYVLLVAASGGHVYDLVKPSTPKETVSPDWLLDQLSGSVEGYNWDTARNIHGVLAAEGGERRFLPVYAPLARCLACGHQWTISPEDYNPAEGRGELRCPICGSPLVKSSWDIVEALRDIATEVDVVLVGTDPDTEGEKIGWDIASLIRPAARSIVRIEFHEITRKAIVEALHSLRDFDQRLVEAQIVRRVEDRWIGFTLSPILWTKFWPWYCSWRLKRRLVQGRRMKNLQTALNAMERLASLAEECRRPNYNLSAGRVQTPVLGWIVEHTIGSKYLRIPLYRLQLEHNGSRLEVDVRGDEVSEEIRRALEETHRRLEEALKSHNVLEALEELEKLRRSKRRVILAVNQALREGGAVKARVSKVEEWEEELKPLPPFTTDAMLAEAAARLGIPAPEAMRLAQDLFELGLITYHRTDSTRVSDAGIAVARDYLRYRYGEEKLSEVFQPRRWGTGGAHEAIRPTRPIDAETLRRLVEEGALQLARPLTSRHYRLYDLIFRRFMASQMKPARVRKQKAVVELEFSIPGEKPVRIVREVEKTVEILEPGWLDIYPVVRTEQRLVEGDYRMAGISTRVWSPVQLLTQADVVRMMKERGIGRPSTYAKIIDTLQRRAYVVTSPRRGTMIATSRGIGVYDFLMKRFGSLVSEETTRKLQEIMDRIEEGLANYEDVLSQVLEELRGALEKPESGLTGDEARKLLPV</sequence>
<evidence type="ECO:0000259" key="17">
    <source>
        <dbReference type="PROSITE" id="PS50880"/>
    </source>
</evidence>
<evidence type="ECO:0000256" key="14">
    <source>
        <dbReference type="HAMAP-Rule" id="MF_01125"/>
    </source>
</evidence>
<dbReference type="Pfam" id="PF17915">
    <property type="entry name" value="zf_Rg"/>
    <property type="match status" value="1"/>
</dbReference>
<organism evidence="21 22">
    <name type="scientific">Hyperthermus butylicus (strain DSM 5456 / JCM 9403 / PLM1-5)</name>
    <dbReference type="NCBI Taxonomy" id="415426"/>
    <lineage>
        <taxon>Archaea</taxon>
        <taxon>Thermoproteota</taxon>
        <taxon>Thermoprotei</taxon>
        <taxon>Desulfurococcales</taxon>
        <taxon>Pyrodictiaceae</taxon>
        <taxon>Hyperthermus</taxon>
    </lineage>
</organism>
<feature type="domain" description="Topo IA-type catalytic" evidence="20">
    <location>
        <begin position="894"/>
        <end position="1395"/>
    </location>
</feature>
<keyword evidence="4 14" id="KW-0479">Metal-binding</keyword>
<keyword evidence="14" id="KW-0378">Hydrolase</keyword>
<dbReference type="HOGENOM" id="CLU_002886_0_0_2"/>
<comment type="function">
    <text evidence="14">Modifies the topological state of DNA by introducing positive supercoils in an ATP-dependent process, increasing the linking number in steps of +1. Binds to single-stranded DNA, transiently cleaves and then rejoins the ends, introducing a positive supercoil in the process. The scissile phosphodiester is attacked by the catalytic tyrosine of the enzyme, resulting in the formation of a DNA-(5'-phosphotyrosyl)-enzyme intermediate. Probably involved in rewinding DNA strands in regions of the chromosome that have opened up to allow replication, transcription, DNA repair and/or for DNA protection.</text>
</comment>
<dbReference type="SMART" id="SM00437">
    <property type="entry name" value="TOP1Ac"/>
    <property type="match status" value="1"/>
</dbReference>
<comment type="similarity">
    <text evidence="14">In the C-terminal section; belongs to the type IA topoisomerase family.</text>
</comment>
<dbReference type="Proteomes" id="UP000002593">
    <property type="component" value="Chromosome"/>
</dbReference>
<dbReference type="InterPro" id="IPR005736">
    <property type="entry name" value="Reverse_gyrase"/>
</dbReference>
<dbReference type="SMART" id="SM00436">
    <property type="entry name" value="TOP1Bc"/>
    <property type="match status" value="1"/>
</dbReference>
<evidence type="ECO:0000256" key="2">
    <source>
        <dbReference type="ARBA" id="ARBA00011245"/>
    </source>
</evidence>
<evidence type="ECO:0000259" key="19">
    <source>
        <dbReference type="PROSITE" id="PS52036"/>
    </source>
</evidence>
<dbReference type="GO" id="GO:0008270">
    <property type="term" value="F:zinc ion binding"/>
    <property type="evidence" value="ECO:0007669"/>
    <property type="project" value="UniProtKB-UniRule"/>
</dbReference>
<name>A2BJC9_HYPBU</name>
<dbReference type="HAMAP" id="MF_01125">
    <property type="entry name" value="Reverse_gyrase"/>
    <property type="match status" value="1"/>
</dbReference>
<feature type="coiled-coil region" evidence="16">
    <location>
        <begin position="1018"/>
        <end position="1068"/>
    </location>
</feature>
<evidence type="ECO:0000256" key="12">
    <source>
        <dbReference type="ARBA" id="ARBA00043976"/>
    </source>
</evidence>
<evidence type="ECO:0000256" key="3">
    <source>
        <dbReference type="ARBA" id="ARBA00022490"/>
    </source>
</evidence>
<feature type="domain" description="Helicase ATP-binding" evidence="18">
    <location>
        <begin position="101"/>
        <end position="269"/>
    </location>
</feature>
<dbReference type="PRINTS" id="PR00417">
    <property type="entry name" value="PRTPISMRASEI"/>
</dbReference>
<evidence type="ECO:0000256" key="7">
    <source>
        <dbReference type="ARBA" id="ARBA00022833"/>
    </source>
</evidence>
<evidence type="ECO:0000259" key="18">
    <source>
        <dbReference type="PROSITE" id="PS51192"/>
    </source>
</evidence>
<dbReference type="InterPro" id="IPR003601">
    <property type="entry name" value="Topo_IA_2"/>
</dbReference>
<dbReference type="Gene3D" id="3.40.50.300">
    <property type="entry name" value="P-loop containing nucleotide triphosphate hydrolases"/>
    <property type="match status" value="3"/>
</dbReference>
<evidence type="ECO:0000256" key="6">
    <source>
        <dbReference type="ARBA" id="ARBA00022771"/>
    </source>
</evidence>
<proteinExistence type="inferred from homology"/>
<evidence type="ECO:0000256" key="9">
    <source>
        <dbReference type="ARBA" id="ARBA00023029"/>
    </source>
</evidence>
<keyword evidence="11 14" id="KW-0413">Isomerase</keyword>
<dbReference type="CDD" id="cd00186">
    <property type="entry name" value="TOP1Ac"/>
    <property type="match status" value="1"/>
</dbReference>
<accession>A2BJC9</accession>
<feature type="coiled-coil region" evidence="16">
    <location>
        <begin position="277"/>
        <end position="338"/>
    </location>
</feature>
<comment type="domain">
    <text evidence="14">Introduction of positive supercoils requires the cooperation of both domains. The helicase-like domain probably does not directly unwind DNA, but more likely acts by driving ATP-dependent conformational changes within the whole enzyme. A beta hairpin in the 'latch' region of the N-terminal domain plays a regulatory role in the enzyme, repressing topoisomerase activity in the absence of ATP and preventing the enzyme from acting as an ATP-independent relaxing enzyme; it also helps to coordinate nucleotide hydrolysis by the ATPase domain with the supercoiling activity of the topoisomerase domain.</text>
</comment>
<dbReference type="PROSITE" id="PS52036">
    <property type="entry name" value="ZF_RG_N"/>
    <property type="match status" value="1"/>
</dbReference>
<comment type="cofactor">
    <cofactor evidence="14">
        <name>Zn(2+)</name>
        <dbReference type="ChEBI" id="CHEBI:29105"/>
    </cofactor>
    <text evidence="14">Binds 1 or 2 zinc ions per subunit.</text>
</comment>
<dbReference type="NCBIfam" id="TIGR01054">
    <property type="entry name" value="rgy"/>
    <property type="match status" value="1"/>
</dbReference>
<dbReference type="InterPro" id="IPR040569">
    <property type="entry name" value="Znf_Rg"/>
</dbReference>
<evidence type="ECO:0000256" key="5">
    <source>
        <dbReference type="ARBA" id="ARBA00022741"/>
    </source>
</evidence>
<comment type="catalytic activity">
    <reaction evidence="13 14 15">
        <text>ATP + H2O = ADP + phosphate + H(+)</text>
        <dbReference type="Rhea" id="RHEA:13065"/>
        <dbReference type="ChEBI" id="CHEBI:15377"/>
        <dbReference type="ChEBI" id="CHEBI:15378"/>
        <dbReference type="ChEBI" id="CHEBI:30616"/>
        <dbReference type="ChEBI" id="CHEBI:43474"/>
        <dbReference type="ChEBI" id="CHEBI:456216"/>
    </reaction>
</comment>
<dbReference type="KEGG" id="hbu:Hbut_0218"/>
<dbReference type="GO" id="GO:0160097">
    <property type="term" value="F:reverse gyrase activity"/>
    <property type="evidence" value="ECO:0007669"/>
    <property type="project" value="UniProtKB-UniRule"/>
</dbReference>
<dbReference type="Gene3D" id="1.10.290.10">
    <property type="entry name" value="Topoisomerase I, domain 4"/>
    <property type="match status" value="1"/>
</dbReference>
<feature type="domain" description="Toprim" evidence="17">
    <location>
        <begin position="679"/>
        <end position="878"/>
    </location>
</feature>
<comment type="subunit">
    <text evidence="2 14">Monomer.</text>
</comment>
<comment type="subcellular location">
    <subcellularLocation>
        <location evidence="1 14">Cytoplasm</location>
    </subcellularLocation>
</comment>
<dbReference type="Gene3D" id="2.60.510.20">
    <property type="match status" value="1"/>
</dbReference>
<dbReference type="PANTHER" id="PTHR43505">
    <property type="entry name" value="REVERSE GYRASE"/>
    <property type="match status" value="1"/>
</dbReference>
<dbReference type="InterPro" id="IPR013497">
    <property type="entry name" value="Topo_IA_cen"/>
</dbReference>
<dbReference type="PROSITE" id="PS52039">
    <property type="entry name" value="TOPO_IA_2"/>
    <property type="match status" value="1"/>
</dbReference>
<dbReference type="SMART" id="SM00487">
    <property type="entry name" value="DEXDc"/>
    <property type="match status" value="1"/>
</dbReference>
<dbReference type="SMART" id="SM00490">
    <property type="entry name" value="HELICc"/>
    <property type="match status" value="1"/>
</dbReference>
<dbReference type="SMART" id="SM00493">
    <property type="entry name" value="TOPRIM"/>
    <property type="match status" value="1"/>
</dbReference>
<dbReference type="InterPro" id="IPR013826">
    <property type="entry name" value="Topo_IA_cen_sub3"/>
</dbReference>
<keyword evidence="16" id="KW-0175">Coiled coil</keyword>
<dbReference type="InterPro" id="IPR013824">
    <property type="entry name" value="Topo_IA_cen_sub1"/>
</dbReference>
<dbReference type="eggNOG" id="arCOG01526">
    <property type="taxonomic scope" value="Archaea"/>
</dbReference>
<evidence type="ECO:0000256" key="10">
    <source>
        <dbReference type="ARBA" id="ARBA00023125"/>
    </source>
</evidence>
<dbReference type="GO" id="GO:0003677">
    <property type="term" value="F:DNA binding"/>
    <property type="evidence" value="ECO:0007669"/>
    <property type="project" value="UniProtKB-UniRule"/>
</dbReference>
<dbReference type="SUPFAM" id="SSF52540">
    <property type="entry name" value="P-loop containing nucleoside triphosphate hydrolases"/>
    <property type="match status" value="2"/>
</dbReference>
<protein>
    <recommendedName>
        <fullName evidence="14 15">Reverse gyrase</fullName>
        <ecNumber evidence="14">5.6.2.-</ecNumber>
    </recommendedName>
</protein>
<dbReference type="SUPFAM" id="SSF56712">
    <property type="entry name" value="Prokaryotic type I DNA topoisomerase"/>
    <property type="match status" value="1"/>
</dbReference>
<dbReference type="Gene3D" id="1.10.460.10">
    <property type="entry name" value="Topoisomerase I, domain 2"/>
    <property type="match status" value="1"/>
</dbReference>
<evidence type="ECO:0000256" key="16">
    <source>
        <dbReference type="SAM" id="Coils"/>
    </source>
</evidence>
<dbReference type="InterPro" id="IPR001650">
    <property type="entry name" value="Helicase_C-like"/>
</dbReference>
<dbReference type="GO" id="GO:0016887">
    <property type="term" value="F:ATP hydrolysis activity"/>
    <property type="evidence" value="ECO:0007669"/>
    <property type="project" value="RHEA"/>
</dbReference>
<dbReference type="Pfam" id="PF01131">
    <property type="entry name" value="Topoisom_bac"/>
    <property type="match status" value="1"/>
</dbReference>
<evidence type="ECO:0000259" key="20">
    <source>
        <dbReference type="PROSITE" id="PS52039"/>
    </source>
</evidence>
<gene>
    <name evidence="14" type="primary">rgy</name>
    <name evidence="21" type="ordered locus">Hbut_0218</name>
</gene>
<evidence type="ECO:0000256" key="8">
    <source>
        <dbReference type="ARBA" id="ARBA00022840"/>
    </source>
</evidence>
<feature type="domain" description="RG N-terminal-type" evidence="19">
    <location>
        <begin position="8"/>
        <end position="50"/>
    </location>
</feature>
<dbReference type="STRING" id="415426.Hbut_0218"/>
<comment type="similarity">
    <text evidence="12 14">In the N-terminal section; belongs to the DEAD box helicase family. DDVD subfamily.</text>
</comment>
<dbReference type="Pfam" id="PF01751">
    <property type="entry name" value="Toprim"/>
    <property type="match status" value="1"/>
</dbReference>
<dbReference type="EC" id="5.6.2.-" evidence="14"/>
<dbReference type="InterPro" id="IPR003602">
    <property type="entry name" value="Topo_IA_DNA-bd_dom"/>
</dbReference>
<dbReference type="PROSITE" id="PS50880">
    <property type="entry name" value="TOPRIM"/>
    <property type="match status" value="1"/>
</dbReference>
<dbReference type="EMBL" id="CP000493">
    <property type="protein sequence ID" value="ABM80090.1"/>
    <property type="molecule type" value="Genomic_DNA"/>
</dbReference>
<dbReference type="GO" id="GO:0008094">
    <property type="term" value="F:ATP-dependent activity, acting on DNA"/>
    <property type="evidence" value="ECO:0007669"/>
    <property type="project" value="UniProtKB-UniRule"/>
</dbReference>
<feature type="coiled-coil region" evidence="16">
    <location>
        <begin position="1370"/>
        <end position="1397"/>
    </location>
</feature>
<keyword evidence="9 14" id="KW-0799">Topoisomerase</keyword>
<dbReference type="GO" id="GO:0005737">
    <property type="term" value="C:cytoplasm"/>
    <property type="evidence" value="ECO:0007669"/>
    <property type="project" value="UniProtKB-SubCell"/>
</dbReference>
<dbReference type="PROSITE" id="PS51192">
    <property type="entry name" value="HELICASE_ATP_BIND_1"/>
    <property type="match status" value="1"/>
</dbReference>
<keyword evidence="7 14" id="KW-0862">Zinc</keyword>
<dbReference type="InterPro" id="IPR027417">
    <property type="entry name" value="P-loop_NTPase"/>
</dbReference>
<evidence type="ECO:0000256" key="13">
    <source>
        <dbReference type="ARBA" id="ARBA00049360"/>
    </source>
</evidence>
<comment type="miscellaneous">
    <text evidence="14">This enzyme is the only unique feature of hyperthermophilic bacteria/archaea known and seems to be essential for adaptation to life at high temperatures. It may play a role in stabilization of DNA at high temperatures.</text>
</comment>
<keyword evidence="5 14" id="KW-0547">Nucleotide-binding</keyword>
<keyword evidence="10 14" id="KW-0238">DNA-binding</keyword>
<dbReference type="CDD" id="cd17924">
    <property type="entry name" value="DDXDc_reverse_gyrase"/>
    <property type="match status" value="1"/>
</dbReference>
<evidence type="ECO:0000256" key="1">
    <source>
        <dbReference type="ARBA" id="ARBA00004496"/>
    </source>
</evidence>
<reference evidence="21 22" key="1">
    <citation type="journal article" date="2007" name="Archaea">
        <title>The genome of Hyperthermus butylicus: a sulfur-reducing, peptide fermenting, neutrophilic Crenarchaeote growing up to 108 degrees C.</title>
        <authorList>
            <person name="Brugger K."/>
            <person name="Chen L."/>
            <person name="Stark M."/>
            <person name="Zibat A."/>
            <person name="Redder P."/>
            <person name="Ruepp A."/>
            <person name="Awayez M."/>
            <person name="She Q."/>
            <person name="Garrett R.A."/>
            <person name="Klenk H.P."/>
        </authorList>
    </citation>
    <scope>NUCLEOTIDE SEQUENCE [LARGE SCALE GENOMIC DNA]</scope>
    <source>
        <strain evidence="22">DSM 5456 / JCM 9403 / PLM1-5</strain>
    </source>
</reference>
<dbReference type="CDD" id="cd18798">
    <property type="entry name" value="SF2_C_reverse_gyrase"/>
    <property type="match status" value="1"/>
</dbReference>